<dbReference type="AlphaFoldDB" id="A0A248K407"/>
<keyword evidence="2" id="KW-1185">Reference proteome</keyword>
<reference evidence="1 2" key="1">
    <citation type="submission" date="2017-06" db="EMBL/GenBank/DDBJ databases">
        <title>Salmonella reference genomes for public health.</title>
        <authorList>
            <person name="Robertson J."/>
            <person name="Yoshida C."/>
            <person name="Gurnik S."/>
            <person name="Nash J."/>
        </authorList>
    </citation>
    <scope>NUCLEOTIDE SEQUENCE [LARGE SCALE GENOMIC DNA]</scope>
    <source>
        <strain evidence="1 2">SA19983605</strain>
    </source>
</reference>
<organism evidence="1 2">
    <name type="scientific">Salmonella bongori serovar 66:z41:- str. SA19983605</name>
    <dbReference type="NCBI Taxonomy" id="1243617"/>
    <lineage>
        <taxon>Bacteria</taxon>
        <taxon>Pseudomonadati</taxon>
        <taxon>Pseudomonadota</taxon>
        <taxon>Gammaproteobacteria</taxon>
        <taxon>Enterobacterales</taxon>
        <taxon>Enterobacteriaceae</taxon>
        <taxon>Salmonella</taxon>
    </lineage>
</organism>
<dbReference type="EMBL" id="CP022120">
    <property type="protein sequence ID" value="ASG53019.1"/>
    <property type="molecule type" value="Genomic_DNA"/>
</dbReference>
<name>A0A248K407_SALBN</name>
<protein>
    <submittedName>
        <fullName evidence="1">dUTP diphosphatase</fullName>
    </submittedName>
</protein>
<evidence type="ECO:0000313" key="2">
    <source>
        <dbReference type="Proteomes" id="UP000197991"/>
    </source>
</evidence>
<sequence length="46" mass="5131">MVNHPDITFFPAAIVAGVKRKILCLKIPPFPRPCRAGSVPLYRLNL</sequence>
<gene>
    <name evidence="1" type="ORF">LFZ56_01315</name>
</gene>
<dbReference type="Proteomes" id="UP000197991">
    <property type="component" value="Chromosome"/>
</dbReference>
<accession>A0A248K407</accession>
<proteinExistence type="predicted"/>
<evidence type="ECO:0000313" key="1">
    <source>
        <dbReference type="EMBL" id="ASG53019.1"/>
    </source>
</evidence>